<evidence type="ECO:0000256" key="2">
    <source>
        <dbReference type="ARBA" id="ARBA00023239"/>
    </source>
</evidence>
<gene>
    <name evidence="5" type="ORF">EFY79_06555</name>
</gene>
<organism evidence="5 6">
    <name type="scientific">Hanamia caeni</name>
    <dbReference type="NCBI Taxonomy" id="2294116"/>
    <lineage>
        <taxon>Bacteria</taxon>
        <taxon>Pseudomonadati</taxon>
        <taxon>Bacteroidota</taxon>
        <taxon>Chitinophagia</taxon>
        <taxon>Chitinophagales</taxon>
        <taxon>Chitinophagaceae</taxon>
        <taxon>Hanamia</taxon>
    </lineage>
</organism>
<protein>
    <submittedName>
        <fullName evidence="5">Dihydrodipicolinate synthase family protein</fullName>
    </submittedName>
</protein>
<dbReference type="InterPro" id="IPR002220">
    <property type="entry name" value="DapA-like"/>
</dbReference>
<feature type="active site" description="Schiff-base intermediate with substrate" evidence="4">
    <location>
        <position position="169"/>
    </location>
</feature>
<dbReference type="OrthoDB" id="9796205at2"/>
<comment type="similarity">
    <text evidence="1 3">Belongs to the DapA family.</text>
</comment>
<dbReference type="GO" id="GO:0008840">
    <property type="term" value="F:4-hydroxy-tetrahydrodipicolinate synthase activity"/>
    <property type="evidence" value="ECO:0007669"/>
    <property type="project" value="TreeGrafter"/>
</dbReference>
<dbReference type="PIRSF" id="PIRSF001365">
    <property type="entry name" value="DHDPS"/>
    <property type="match status" value="1"/>
</dbReference>
<evidence type="ECO:0000256" key="4">
    <source>
        <dbReference type="PIRSR" id="PIRSR001365-1"/>
    </source>
</evidence>
<sequence length="313" mass="35389">MKDKVPRKFIPVMLTPFKENGEIDFDGLGKLTELYIQAGAKGLFANCQSSEMYQLSADERLQIVNQTLKIADGRVPVVAVGNFGETIEEQAAFVRRIYDTGVNAVIIVTSLVAEENESDEVFDQRIFELFRLTENIPLGFYECPEPYKRVLSAQQLEKFTATGRIIYHKDTCLDIDQIKSKIQSTHDIPSFGLYDAYAVNAVASLEAGAAGLSCIQGNFFPELIAWLCDHFNDIHANGNVTKVQEFLTGHMEVIHHAYPLVAKYYLQKRGIHINTFTRTPTEAFTSDVKEKVDSLFEEYQHLKRELGYELSKV</sequence>
<dbReference type="CDD" id="cd00408">
    <property type="entry name" value="DHDPS-like"/>
    <property type="match status" value="1"/>
</dbReference>
<reference evidence="5 6" key="1">
    <citation type="submission" date="2018-11" db="EMBL/GenBank/DDBJ databases">
        <title>Draft genome sequence of Ferruginibacter sp. BO-59.</title>
        <authorList>
            <person name="Im W.T."/>
        </authorList>
    </citation>
    <scope>NUCLEOTIDE SEQUENCE [LARGE SCALE GENOMIC DNA]</scope>
    <source>
        <strain evidence="5 6">BO-59</strain>
    </source>
</reference>
<name>A0A3M9NKA2_9BACT</name>
<comment type="caution">
    <text evidence="5">The sequence shown here is derived from an EMBL/GenBank/DDBJ whole genome shotgun (WGS) entry which is preliminary data.</text>
</comment>
<feature type="active site" description="Proton donor/acceptor" evidence="4">
    <location>
        <position position="141"/>
    </location>
</feature>
<keyword evidence="2 3" id="KW-0456">Lyase</keyword>
<evidence type="ECO:0000313" key="5">
    <source>
        <dbReference type="EMBL" id="RNI37895.1"/>
    </source>
</evidence>
<dbReference type="Gene3D" id="3.20.20.70">
    <property type="entry name" value="Aldolase class I"/>
    <property type="match status" value="1"/>
</dbReference>
<evidence type="ECO:0000313" key="6">
    <source>
        <dbReference type="Proteomes" id="UP000267223"/>
    </source>
</evidence>
<dbReference type="InterPro" id="IPR013785">
    <property type="entry name" value="Aldolase_TIM"/>
</dbReference>
<dbReference type="Pfam" id="PF00701">
    <property type="entry name" value="DHDPS"/>
    <property type="match status" value="1"/>
</dbReference>
<evidence type="ECO:0000256" key="1">
    <source>
        <dbReference type="ARBA" id="ARBA00007592"/>
    </source>
</evidence>
<dbReference type="SMART" id="SM01130">
    <property type="entry name" value="DHDPS"/>
    <property type="match status" value="1"/>
</dbReference>
<accession>A0A3M9NKA2</accession>
<dbReference type="Proteomes" id="UP000267223">
    <property type="component" value="Unassembled WGS sequence"/>
</dbReference>
<keyword evidence="6" id="KW-1185">Reference proteome</keyword>
<dbReference type="SUPFAM" id="SSF51569">
    <property type="entry name" value="Aldolase"/>
    <property type="match status" value="1"/>
</dbReference>
<proteinExistence type="inferred from homology"/>
<dbReference type="EMBL" id="RJJR01000004">
    <property type="protein sequence ID" value="RNI37895.1"/>
    <property type="molecule type" value="Genomic_DNA"/>
</dbReference>
<dbReference type="PANTHER" id="PTHR12128:SF66">
    <property type="entry name" value="4-HYDROXY-2-OXOGLUTARATE ALDOLASE, MITOCHONDRIAL"/>
    <property type="match status" value="1"/>
</dbReference>
<dbReference type="AlphaFoldDB" id="A0A3M9NKA2"/>
<dbReference type="PANTHER" id="PTHR12128">
    <property type="entry name" value="DIHYDRODIPICOLINATE SYNTHASE"/>
    <property type="match status" value="1"/>
</dbReference>
<evidence type="ECO:0000256" key="3">
    <source>
        <dbReference type="PIRNR" id="PIRNR001365"/>
    </source>
</evidence>
<dbReference type="RefSeq" id="WP_123119884.1">
    <property type="nucleotide sequence ID" value="NZ_RJJR01000004.1"/>
</dbReference>